<name>A0A0F9CBS6_9ZZZZ</name>
<feature type="transmembrane region" description="Helical" evidence="1">
    <location>
        <begin position="28"/>
        <end position="49"/>
    </location>
</feature>
<feature type="transmembrane region" description="Helical" evidence="1">
    <location>
        <begin position="73"/>
        <end position="96"/>
    </location>
</feature>
<evidence type="ECO:0000256" key="1">
    <source>
        <dbReference type="SAM" id="Phobius"/>
    </source>
</evidence>
<protein>
    <submittedName>
        <fullName evidence="2">Uncharacterized protein</fullName>
    </submittedName>
</protein>
<dbReference type="AlphaFoldDB" id="A0A0F9CBS6"/>
<accession>A0A0F9CBS6</accession>
<keyword evidence="1" id="KW-0812">Transmembrane</keyword>
<keyword evidence="1" id="KW-1133">Transmembrane helix</keyword>
<organism evidence="2">
    <name type="scientific">marine sediment metagenome</name>
    <dbReference type="NCBI Taxonomy" id="412755"/>
    <lineage>
        <taxon>unclassified sequences</taxon>
        <taxon>metagenomes</taxon>
        <taxon>ecological metagenomes</taxon>
    </lineage>
</organism>
<gene>
    <name evidence="2" type="ORF">LCGC14_2344670</name>
</gene>
<keyword evidence="1" id="KW-0472">Membrane</keyword>
<evidence type="ECO:0000313" key="2">
    <source>
        <dbReference type="EMBL" id="KKL46529.1"/>
    </source>
</evidence>
<proteinExistence type="predicted"/>
<feature type="transmembrane region" description="Helical" evidence="1">
    <location>
        <begin position="6"/>
        <end position="21"/>
    </location>
</feature>
<feature type="non-terminal residue" evidence="2">
    <location>
        <position position="1"/>
    </location>
</feature>
<reference evidence="2" key="1">
    <citation type="journal article" date="2015" name="Nature">
        <title>Complex archaea that bridge the gap between prokaryotes and eukaryotes.</title>
        <authorList>
            <person name="Spang A."/>
            <person name="Saw J.H."/>
            <person name="Jorgensen S.L."/>
            <person name="Zaremba-Niedzwiedzka K."/>
            <person name="Martijn J."/>
            <person name="Lind A.E."/>
            <person name="van Eijk R."/>
            <person name="Schleper C."/>
            <person name="Guy L."/>
            <person name="Ettema T.J."/>
        </authorList>
    </citation>
    <scope>NUCLEOTIDE SEQUENCE</scope>
</reference>
<comment type="caution">
    <text evidence="2">The sequence shown here is derived from an EMBL/GenBank/DDBJ whole genome shotgun (WGS) entry which is preliminary data.</text>
</comment>
<dbReference type="EMBL" id="LAZR01033997">
    <property type="protein sequence ID" value="KKL46529.1"/>
    <property type="molecule type" value="Genomic_DNA"/>
</dbReference>
<sequence length="108" mass="12028">YGMGLLLGMVLLIVISSFIFHEKQKTWIVLELIILIVSFIFAVAMQRGYDTVINSSSVLLDIYSVDLVNSSTFILSLPVIVPIVWAFIVILSYGLFRKKESPFGDIGA</sequence>